<dbReference type="EnsemblMetazoa" id="AALB000012-RA">
    <property type="protein sequence ID" value="AALB000012-PA"/>
    <property type="gene ID" value="AALB000012"/>
</dbReference>
<reference evidence="1 2" key="1">
    <citation type="journal article" date="2017" name="G3 (Bethesda)">
        <title>The Physical Genome Mapping of Anopheles albimanus Corrected Scaffold Misassemblies and Identified Interarm Rearrangements in Genus Anopheles.</title>
        <authorList>
            <person name="Artemov G.N."/>
            <person name="Peery A.N."/>
            <person name="Jiang X."/>
            <person name="Tu Z."/>
            <person name="Stegniy V.N."/>
            <person name="Sharakhova M.V."/>
            <person name="Sharakhov I.V."/>
        </authorList>
    </citation>
    <scope>NUCLEOTIDE SEQUENCE [LARGE SCALE GENOMIC DNA]</scope>
    <source>
        <strain evidence="1 2">ALBI9_A</strain>
    </source>
</reference>
<keyword evidence="2" id="KW-1185">Reference proteome</keyword>
<protein>
    <submittedName>
        <fullName evidence="1">Uncharacterized protein</fullName>
    </submittedName>
</protein>
<sequence>SRCKSGCRAENPEFPKRSQSQSSIFAIRPPSSVARSHGIKTLSPGPGVLVSYTIRILALGEWENLSEVSEN</sequence>
<evidence type="ECO:0000313" key="2">
    <source>
        <dbReference type="Proteomes" id="UP000069272"/>
    </source>
</evidence>
<evidence type="ECO:0000313" key="1">
    <source>
        <dbReference type="EnsemblMetazoa" id="AALB000012-PA"/>
    </source>
</evidence>
<dbReference type="VEuPathDB" id="VectorBase:AALB000012"/>
<proteinExistence type="predicted"/>
<dbReference type="AlphaFoldDB" id="A0A182F0N9"/>
<organism evidence="1 2">
    <name type="scientific">Anopheles albimanus</name>
    <name type="common">New world malaria mosquito</name>
    <dbReference type="NCBI Taxonomy" id="7167"/>
    <lineage>
        <taxon>Eukaryota</taxon>
        <taxon>Metazoa</taxon>
        <taxon>Ecdysozoa</taxon>
        <taxon>Arthropoda</taxon>
        <taxon>Hexapoda</taxon>
        <taxon>Insecta</taxon>
        <taxon>Pterygota</taxon>
        <taxon>Neoptera</taxon>
        <taxon>Endopterygota</taxon>
        <taxon>Diptera</taxon>
        <taxon>Nematocera</taxon>
        <taxon>Culicoidea</taxon>
        <taxon>Culicidae</taxon>
        <taxon>Anophelinae</taxon>
        <taxon>Anopheles</taxon>
    </lineage>
</organism>
<name>A0A182F0N9_ANOAL</name>
<dbReference type="Proteomes" id="UP000069272">
    <property type="component" value="Chromosome 2L"/>
</dbReference>
<reference evidence="1" key="2">
    <citation type="submission" date="2022-08" db="UniProtKB">
        <authorList>
            <consortium name="EnsemblMetazoa"/>
        </authorList>
    </citation>
    <scope>IDENTIFICATION</scope>
    <source>
        <strain evidence="1">STECLA/ALBI9_A</strain>
    </source>
</reference>
<accession>A0A182F0N9</accession>